<dbReference type="Proteomes" id="UP000002357">
    <property type="component" value="Plasmid pSCL4"/>
</dbReference>
<organism evidence="1 2">
    <name type="scientific">Streptomyces clavuligerus</name>
    <dbReference type="NCBI Taxonomy" id="1901"/>
    <lineage>
        <taxon>Bacteria</taxon>
        <taxon>Bacillati</taxon>
        <taxon>Actinomycetota</taxon>
        <taxon>Actinomycetes</taxon>
        <taxon>Kitasatosporales</taxon>
        <taxon>Streptomycetaceae</taxon>
        <taxon>Streptomyces</taxon>
    </lineage>
</organism>
<proteinExistence type="predicted"/>
<gene>
    <name evidence="1" type="ORF">SCLAV_p0414</name>
</gene>
<sequence>MTWARGRAAAATEKERTRDFTFRNQDGIRLLSFSGDSSTPTVAVVDYLDLKNTPPRTLAVDRAAVMADVVTELHQLADCLNAAVVIVEQLTRAPLTGTPPGRLTDMKHEKPLLAHAETQI</sequence>
<name>D5SJ11_STRCL</name>
<evidence type="ECO:0000313" key="1">
    <source>
        <dbReference type="EMBL" id="EFG03904.2"/>
    </source>
</evidence>
<dbReference type="OrthoDB" id="4172868at2"/>
<dbReference type="InterPro" id="IPR027417">
    <property type="entry name" value="P-loop_NTPase"/>
</dbReference>
<evidence type="ECO:0000313" key="2">
    <source>
        <dbReference type="Proteomes" id="UP000002357"/>
    </source>
</evidence>
<reference evidence="1 2" key="1">
    <citation type="journal article" date="2010" name="Genome Biol. Evol.">
        <title>The sequence of a 1.8-mb bacterial linear plasmid reveals a rich evolutionary reservoir of secondary metabolic pathways.</title>
        <authorList>
            <person name="Medema M.H."/>
            <person name="Trefzer A."/>
            <person name="Kovalchuk A."/>
            <person name="van den Berg M."/>
            <person name="Mueller U."/>
            <person name="Heijne W."/>
            <person name="Wu L."/>
            <person name="Alam M.T."/>
            <person name="Ronning C.M."/>
            <person name="Nierman W.C."/>
            <person name="Bovenberg R.A.L."/>
            <person name="Breitling R."/>
            <person name="Takano E."/>
        </authorList>
    </citation>
    <scope>NUCLEOTIDE SEQUENCE [LARGE SCALE GENOMIC DNA]</scope>
    <source>
        <strain evidence="2">ATCC 27064 / DSM 738 / JCM 4710 / NBRC 13307 / NCIMB 12785 / NRRL 3585 / VKM Ac-602</strain>
        <plasmid evidence="1">pSCL4</plasmid>
    </source>
</reference>
<dbReference type="Gene3D" id="3.40.50.300">
    <property type="entry name" value="P-loop containing nucleotide triphosphate hydrolases"/>
    <property type="match status" value="1"/>
</dbReference>
<dbReference type="RefSeq" id="WP_003963077.1">
    <property type="nucleotide sequence ID" value="NZ_CM000914.1"/>
</dbReference>
<dbReference type="EMBL" id="CM000914">
    <property type="protein sequence ID" value="EFG03904.2"/>
    <property type="molecule type" value="Genomic_DNA"/>
</dbReference>
<keyword evidence="1" id="KW-0614">Plasmid</keyword>
<geneLocation type="plasmid" evidence="1 2">
    <name>pSCL4</name>
</geneLocation>
<dbReference type="GeneID" id="93733570"/>
<keyword evidence="2" id="KW-1185">Reference proteome</keyword>
<protein>
    <submittedName>
        <fullName evidence="1">Uncharacterized protein</fullName>
    </submittedName>
</protein>
<accession>D5SJ11</accession>
<dbReference type="AlphaFoldDB" id="D5SJ11"/>